<evidence type="ECO:0000313" key="3">
    <source>
        <dbReference type="Proteomes" id="UP001529257"/>
    </source>
</evidence>
<evidence type="ECO:0000313" key="2">
    <source>
        <dbReference type="EMBL" id="MDM8077876.1"/>
    </source>
</evidence>
<protein>
    <submittedName>
        <fullName evidence="2">Uncharacterized protein</fullName>
    </submittedName>
</protein>
<dbReference type="RefSeq" id="WP_075255279.1">
    <property type="nucleotide sequence ID" value="NZ_JAUDBR010000028.1"/>
</dbReference>
<dbReference type="Proteomes" id="UP001529257">
    <property type="component" value="Unassembled WGS sequence"/>
</dbReference>
<reference evidence="3" key="1">
    <citation type="submission" date="2023-06" db="EMBL/GenBank/DDBJ databases">
        <title>Identification and characterization of horizontal gene transfer across gut microbiota members of farm animals based on homology search.</title>
        <authorList>
            <person name="Zeman M."/>
            <person name="Kubasova T."/>
            <person name="Jahodarova E."/>
            <person name="Nykrynova M."/>
            <person name="Rychlik I."/>
        </authorList>
    </citation>
    <scope>NUCLEOTIDE SEQUENCE [LARGE SCALE GENOMIC DNA]</scope>
    <source>
        <strain evidence="3">ET81</strain>
    </source>
</reference>
<dbReference type="EMBL" id="JAUDBR010000028">
    <property type="protein sequence ID" value="MDM8077876.1"/>
    <property type="molecule type" value="Genomic_DNA"/>
</dbReference>
<feature type="compositionally biased region" description="Low complexity" evidence="1">
    <location>
        <begin position="70"/>
        <end position="87"/>
    </location>
</feature>
<feature type="region of interest" description="Disordered" evidence="1">
    <location>
        <begin position="70"/>
        <end position="95"/>
    </location>
</feature>
<proteinExistence type="predicted"/>
<name>A0ABT7U1B8_ACTVI</name>
<accession>A0ABT7U1B8</accession>
<sequence length="95" mass="9916">MAHGHGLAPFIRNLAAVTGSYLADVTAGQLAWDLFDFALTFVPGSVFGAGVHTIARTTARDMAATRTALRQGGKKTAQATEQAAARTEAQRVAES</sequence>
<keyword evidence="3" id="KW-1185">Reference proteome</keyword>
<evidence type="ECO:0000256" key="1">
    <source>
        <dbReference type="SAM" id="MobiDB-lite"/>
    </source>
</evidence>
<gene>
    <name evidence="2" type="ORF">QUV91_12530</name>
</gene>
<organism evidence="2 3">
    <name type="scientific">Actinomyces viscosus</name>
    <dbReference type="NCBI Taxonomy" id="1656"/>
    <lineage>
        <taxon>Bacteria</taxon>
        <taxon>Bacillati</taxon>
        <taxon>Actinomycetota</taxon>
        <taxon>Actinomycetes</taxon>
        <taxon>Actinomycetales</taxon>
        <taxon>Actinomycetaceae</taxon>
        <taxon>Actinomyces</taxon>
    </lineage>
</organism>
<comment type="caution">
    <text evidence="2">The sequence shown here is derived from an EMBL/GenBank/DDBJ whole genome shotgun (WGS) entry which is preliminary data.</text>
</comment>